<feature type="transmembrane region" description="Helical" evidence="8">
    <location>
        <begin position="245"/>
        <end position="269"/>
    </location>
</feature>
<gene>
    <name evidence="10" type="ORF">QYE76_001242</name>
</gene>
<dbReference type="PANTHER" id="PTHR24186">
    <property type="entry name" value="PROTEIN PHOSPHATASE 1 REGULATORY SUBUNIT"/>
    <property type="match status" value="1"/>
</dbReference>
<feature type="transmembrane region" description="Helical" evidence="8">
    <location>
        <begin position="38"/>
        <end position="55"/>
    </location>
</feature>
<feature type="domain" description="PGG" evidence="9">
    <location>
        <begin position="34"/>
        <end position="145"/>
    </location>
</feature>
<evidence type="ECO:0000313" key="11">
    <source>
        <dbReference type="Proteomes" id="UP001231189"/>
    </source>
</evidence>
<feature type="transmembrane region" description="Helical" evidence="8">
    <location>
        <begin position="198"/>
        <end position="215"/>
    </location>
</feature>
<feature type="transmembrane region" description="Helical" evidence="8">
    <location>
        <begin position="911"/>
        <end position="929"/>
    </location>
</feature>
<keyword evidence="2 8" id="KW-0812">Transmembrane</keyword>
<comment type="subcellular location">
    <subcellularLocation>
        <location evidence="1">Membrane</location>
        <topology evidence="1">Multi-pass membrane protein</topology>
    </subcellularLocation>
</comment>
<evidence type="ECO:0000256" key="2">
    <source>
        <dbReference type="ARBA" id="ARBA00022692"/>
    </source>
</evidence>
<feature type="compositionally biased region" description="Basic and acidic residues" evidence="7">
    <location>
        <begin position="699"/>
        <end position="708"/>
    </location>
</feature>
<feature type="compositionally biased region" description="Acidic residues" evidence="7">
    <location>
        <begin position="731"/>
        <end position="742"/>
    </location>
</feature>
<protein>
    <recommendedName>
        <fullName evidence="9">PGG domain-containing protein</fullName>
    </recommendedName>
</protein>
<feature type="domain" description="PGG" evidence="9">
    <location>
        <begin position="541"/>
        <end position="651"/>
    </location>
</feature>
<keyword evidence="4 8" id="KW-1133">Transmembrane helix</keyword>
<dbReference type="AlphaFoldDB" id="A0AAD8VX46"/>
<evidence type="ECO:0000256" key="1">
    <source>
        <dbReference type="ARBA" id="ARBA00004141"/>
    </source>
</evidence>
<evidence type="ECO:0000256" key="4">
    <source>
        <dbReference type="ARBA" id="ARBA00022989"/>
    </source>
</evidence>
<dbReference type="PANTHER" id="PTHR24186:SF38">
    <property type="entry name" value="ANKYRIN REPEAT FAMILY PROTEIN"/>
    <property type="match status" value="1"/>
</dbReference>
<feature type="transmembrane region" description="Helical" evidence="8">
    <location>
        <begin position="596"/>
        <end position="617"/>
    </location>
</feature>
<feature type="transmembrane region" description="Helical" evidence="8">
    <location>
        <begin position="118"/>
        <end position="139"/>
    </location>
</feature>
<evidence type="ECO:0000313" key="10">
    <source>
        <dbReference type="EMBL" id="KAK1626927.1"/>
    </source>
</evidence>
<sequence>MLYIRAHELRSMWRPLTLAKMAPTATATTSIMLELRKYLMLMAILAATVTYVAGLNPPGGVWLRTEDDHLTGDQILVFTGRRRYDAFYYSNAVAFMASVVVILLLLLMERRIGMSNRLLVLTALRVVMVLDFFAVLVAYTAGASRGTATTVVASLLVSAVSVYITGYAAYRTLFRPRAPLEFPGDATLILRLDRRRKTLMLFCIFAATVTYTAGLNPPGGFWPDGREGSHPGSPVLEEDHHTRRFITFFVCNTAAFIASLRGIMLLTTIRSKFKDGDGNGRWWYILYGHVVVALSGLLVAYGFGSCRETRSSLYVFGLVLPVLAYTAIQFVIQRYCWNKLLDLADQIQRRLSSYWASLRLRLRLCWRCICSCLTDPDEQTVVEEHRLGTETTPVKRAHTAVLLLATLSATITYQAGMNPPGGFWPDSRDGHAGGDPILLTTQAKRYKVFFAFNSLALVTSIVVIAMVLTRHASSAVHRHHALEAAMILDLLSLVVAYAVGCGRDVNTSVRVIALAGGVLVCVVIHIVFFTLKTRRETPDLLKKKRKLLLLFAILVVTITYQAGLTPPGGFWLEDDVDHHAAGYAVLSNTYPHRYAAFFYCNAVSFMSSVAIIILLVNPHMYELGIMCQALYLCAVSALFGLIGAYAAGSSRRLGTSLSVVELAASVFVFIGMLLLALKFLSRGKIFCHGSNKLPPQLQEAREEEPQPKEEEDDVTEEDDSDEQTQPKEEDNVTEEDDSDEETQPQPEEGGDHSDEESQTQPQEGRGDDSDDRDTARYTTRKYLMLVSILVASVTYQAGLIPPGGVWPDSVDGHTAGDPVLHDSNERRYGLFFYSNSVSFLASIVVIFLLQLEEPLFARKVGSPSTVGGTPTCPSKSDELLRVAQSSILLALLFLLIAYASGCSRRWEMFGYVLVLAVAVLLYIAIHVLLSCRDEKPAQVTPLAQEVEHGGGSSHCADALCRCKCHERTQEESEV</sequence>
<dbReference type="EMBL" id="JAUUTY010000005">
    <property type="protein sequence ID" value="KAK1626927.1"/>
    <property type="molecule type" value="Genomic_DNA"/>
</dbReference>
<keyword evidence="11" id="KW-1185">Reference proteome</keyword>
<feature type="transmembrane region" description="Helical" evidence="8">
    <location>
        <begin position="547"/>
        <end position="564"/>
    </location>
</feature>
<feature type="transmembrane region" description="Helical" evidence="8">
    <location>
        <begin position="151"/>
        <end position="170"/>
    </location>
</feature>
<feature type="transmembrane region" description="Helical" evidence="8">
    <location>
        <begin position="511"/>
        <end position="531"/>
    </location>
</feature>
<dbReference type="SUPFAM" id="SSF103473">
    <property type="entry name" value="MFS general substrate transporter"/>
    <property type="match status" value="1"/>
</dbReference>
<reference evidence="10" key="1">
    <citation type="submission" date="2023-07" db="EMBL/GenBank/DDBJ databases">
        <title>A chromosome-level genome assembly of Lolium multiflorum.</title>
        <authorList>
            <person name="Chen Y."/>
            <person name="Copetti D."/>
            <person name="Kolliker R."/>
            <person name="Studer B."/>
        </authorList>
    </citation>
    <scope>NUCLEOTIDE SEQUENCE</scope>
    <source>
        <strain evidence="10">02402/16</strain>
        <tissue evidence="10">Leaf</tissue>
    </source>
</reference>
<evidence type="ECO:0000256" key="8">
    <source>
        <dbReference type="SAM" id="Phobius"/>
    </source>
</evidence>
<evidence type="ECO:0000256" key="7">
    <source>
        <dbReference type="SAM" id="MobiDB-lite"/>
    </source>
</evidence>
<feature type="transmembrane region" description="Helical" evidence="8">
    <location>
        <begin position="629"/>
        <end position="647"/>
    </location>
</feature>
<organism evidence="10 11">
    <name type="scientific">Lolium multiflorum</name>
    <name type="common">Italian ryegrass</name>
    <name type="synonym">Lolium perenne subsp. multiflorum</name>
    <dbReference type="NCBI Taxonomy" id="4521"/>
    <lineage>
        <taxon>Eukaryota</taxon>
        <taxon>Viridiplantae</taxon>
        <taxon>Streptophyta</taxon>
        <taxon>Embryophyta</taxon>
        <taxon>Tracheophyta</taxon>
        <taxon>Spermatophyta</taxon>
        <taxon>Magnoliopsida</taxon>
        <taxon>Liliopsida</taxon>
        <taxon>Poales</taxon>
        <taxon>Poaceae</taxon>
        <taxon>BOP clade</taxon>
        <taxon>Pooideae</taxon>
        <taxon>Poodae</taxon>
        <taxon>Poeae</taxon>
        <taxon>Poeae Chloroplast Group 2 (Poeae type)</taxon>
        <taxon>Loliodinae</taxon>
        <taxon>Loliinae</taxon>
        <taxon>Lolium</taxon>
    </lineage>
</organism>
<feature type="transmembrane region" description="Helical" evidence="8">
    <location>
        <begin position="313"/>
        <end position="332"/>
    </location>
</feature>
<comment type="caution">
    <text evidence="10">The sequence shown here is derived from an EMBL/GenBank/DDBJ whole genome shotgun (WGS) entry which is preliminary data.</text>
</comment>
<feature type="transmembrane region" description="Helical" evidence="8">
    <location>
        <begin position="782"/>
        <end position="800"/>
    </location>
</feature>
<dbReference type="Pfam" id="PF13962">
    <property type="entry name" value="PGG"/>
    <property type="match status" value="5"/>
</dbReference>
<feature type="transmembrane region" description="Helical" evidence="8">
    <location>
        <begin position="281"/>
        <end position="301"/>
    </location>
</feature>
<feature type="transmembrane region" description="Helical" evidence="8">
    <location>
        <begin position="448"/>
        <end position="469"/>
    </location>
</feature>
<proteinExistence type="predicted"/>
<dbReference type="Proteomes" id="UP001231189">
    <property type="component" value="Unassembled WGS sequence"/>
</dbReference>
<dbReference type="InterPro" id="IPR036259">
    <property type="entry name" value="MFS_trans_sf"/>
</dbReference>
<feature type="transmembrane region" description="Helical" evidence="8">
    <location>
        <begin position="659"/>
        <end position="680"/>
    </location>
</feature>
<name>A0AAD8VX46_LOLMU</name>
<feature type="domain" description="PGG" evidence="9">
    <location>
        <begin position="394"/>
        <end position="501"/>
    </location>
</feature>
<feature type="region of interest" description="Disordered" evidence="7">
    <location>
        <begin position="696"/>
        <end position="773"/>
    </location>
</feature>
<dbReference type="InterPro" id="IPR026961">
    <property type="entry name" value="PGG_dom"/>
</dbReference>
<feature type="compositionally biased region" description="Acidic residues" evidence="7">
    <location>
        <begin position="709"/>
        <end position="722"/>
    </location>
</feature>
<dbReference type="GO" id="GO:0005886">
    <property type="term" value="C:plasma membrane"/>
    <property type="evidence" value="ECO:0007669"/>
    <property type="project" value="TreeGrafter"/>
</dbReference>
<evidence type="ECO:0000256" key="6">
    <source>
        <dbReference type="ARBA" id="ARBA00023136"/>
    </source>
</evidence>
<feature type="transmembrane region" description="Helical" evidence="8">
    <location>
        <begin position="86"/>
        <end position="106"/>
    </location>
</feature>
<evidence type="ECO:0000259" key="9">
    <source>
        <dbReference type="Pfam" id="PF13962"/>
    </source>
</evidence>
<accession>A0AAD8VX46</accession>
<feature type="domain" description="PGG" evidence="9">
    <location>
        <begin position="778"/>
        <end position="904"/>
    </location>
</feature>
<keyword evidence="5" id="KW-0040">ANK repeat</keyword>
<feature type="compositionally biased region" description="Basic and acidic residues" evidence="7">
    <location>
        <begin position="764"/>
        <end position="773"/>
    </location>
</feature>
<evidence type="ECO:0000256" key="3">
    <source>
        <dbReference type="ARBA" id="ARBA00022737"/>
    </source>
</evidence>
<evidence type="ECO:0000256" key="5">
    <source>
        <dbReference type="ARBA" id="ARBA00023043"/>
    </source>
</evidence>
<feature type="transmembrane region" description="Helical" evidence="8">
    <location>
        <begin position="879"/>
        <end position="899"/>
    </location>
</feature>
<feature type="domain" description="PGG" evidence="9">
    <location>
        <begin position="192"/>
        <end position="307"/>
    </location>
</feature>
<feature type="transmembrane region" description="Helical" evidence="8">
    <location>
        <begin position="830"/>
        <end position="849"/>
    </location>
</feature>
<keyword evidence="6 8" id="KW-0472">Membrane</keyword>
<keyword evidence="3" id="KW-0677">Repeat</keyword>